<comment type="caution">
    <text evidence="2">The sequence shown here is derived from an EMBL/GenBank/DDBJ whole genome shotgun (WGS) entry which is preliminary data.</text>
</comment>
<sequence>MNFWQKDNTIFLVPVLILLPLPLHQFRYPSFISSTCCVPHQLLQRKLMFLVFASATVDKEASREMKGLISTPSSVAPSLESFSDFIRGIPNFRDLYELAYHNWARQTHS</sequence>
<accession>A0AAN9MWH0</accession>
<organism evidence="2 3">
    <name type="scientific">Canavalia gladiata</name>
    <name type="common">Sword bean</name>
    <name type="synonym">Dolichos gladiatus</name>
    <dbReference type="NCBI Taxonomy" id="3824"/>
    <lineage>
        <taxon>Eukaryota</taxon>
        <taxon>Viridiplantae</taxon>
        <taxon>Streptophyta</taxon>
        <taxon>Embryophyta</taxon>
        <taxon>Tracheophyta</taxon>
        <taxon>Spermatophyta</taxon>
        <taxon>Magnoliopsida</taxon>
        <taxon>eudicotyledons</taxon>
        <taxon>Gunneridae</taxon>
        <taxon>Pentapetalae</taxon>
        <taxon>rosids</taxon>
        <taxon>fabids</taxon>
        <taxon>Fabales</taxon>
        <taxon>Fabaceae</taxon>
        <taxon>Papilionoideae</taxon>
        <taxon>50 kb inversion clade</taxon>
        <taxon>NPAAA clade</taxon>
        <taxon>indigoferoid/millettioid clade</taxon>
        <taxon>Phaseoleae</taxon>
        <taxon>Canavalia</taxon>
    </lineage>
</organism>
<feature type="signal peptide" evidence="1">
    <location>
        <begin position="1"/>
        <end position="25"/>
    </location>
</feature>
<evidence type="ECO:0000256" key="1">
    <source>
        <dbReference type="SAM" id="SignalP"/>
    </source>
</evidence>
<keyword evidence="1" id="KW-0732">Signal</keyword>
<keyword evidence="3" id="KW-1185">Reference proteome</keyword>
<protein>
    <submittedName>
        <fullName evidence="2">Uncharacterized protein</fullName>
    </submittedName>
</protein>
<name>A0AAN9MWH0_CANGL</name>
<dbReference type="AlphaFoldDB" id="A0AAN9MWH0"/>
<evidence type="ECO:0000313" key="3">
    <source>
        <dbReference type="Proteomes" id="UP001367508"/>
    </source>
</evidence>
<feature type="chain" id="PRO_5042846360" evidence="1">
    <location>
        <begin position="26"/>
        <end position="109"/>
    </location>
</feature>
<dbReference type="Proteomes" id="UP001367508">
    <property type="component" value="Unassembled WGS sequence"/>
</dbReference>
<proteinExistence type="predicted"/>
<dbReference type="EMBL" id="JAYMYQ010000001">
    <property type="protein sequence ID" value="KAK7361917.1"/>
    <property type="molecule type" value="Genomic_DNA"/>
</dbReference>
<reference evidence="2 3" key="1">
    <citation type="submission" date="2024-01" db="EMBL/GenBank/DDBJ databases">
        <title>The genomes of 5 underutilized Papilionoideae crops provide insights into root nodulation and disease resistanc.</title>
        <authorList>
            <person name="Jiang F."/>
        </authorList>
    </citation>
    <scope>NUCLEOTIDE SEQUENCE [LARGE SCALE GENOMIC DNA]</scope>
    <source>
        <strain evidence="2">LVBAO_FW01</strain>
        <tissue evidence="2">Leaves</tissue>
    </source>
</reference>
<gene>
    <name evidence="2" type="ORF">VNO77_04009</name>
</gene>
<evidence type="ECO:0000313" key="2">
    <source>
        <dbReference type="EMBL" id="KAK7361917.1"/>
    </source>
</evidence>